<dbReference type="PROSITE" id="PS51352">
    <property type="entry name" value="THIOREDOXIN_2"/>
    <property type="match status" value="1"/>
</dbReference>
<dbReference type="InterPro" id="IPR050824">
    <property type="entry name" value="Thiol_disulfide_DsbA"/>
</dbReference>
<gene>
    <name evidence="10" type="ordered locus">Thivi_1904</name>
</gene>
<dbReference type="CDD" id="cd03019">
    <property type="entry name" value="DsbA_DsbA"/>
    <property type="match status" value="1"/>
</dbReference>
<feature type="domain" description="Thioredoxin" evidence="9">
    <location>
        <begin position="18"/>
        <end position="173"/>
    </location>
</feature>
<dbReference type="InterPro" id="IPR036249">
    <property type="entry name" value="Thioredoxin-like_sf"/>
</dbReference>
<evidence type="ECO:0000256" key="5">
    <source>
        <dbReference type="ARBA" id="ARBA00023157"/>
    </source>
</evidence>
<dbReference type="PROSITE" id="PS51318">
    <property type="entry name" value="TAT"/>
    <property type="match status" value="1"/>
</dbReference>
<dbReference type="Gene3D" id="3.40.30.10">
    <property type="entry name" value="Glutaredoxin"/>
    <property type="match status" value="1"/>
</dbReference>
<dbReference type="STRING" id="765911.Thivi_1904"/>
<evidence type="ECO:0000256" key="8">
    <source>
        <dbReference type="PIRSR" id="PIRSR001488-1"/>
    </source>
</evidence>
<reference evidence="10 11" key="1">
    <citation type="submission" date="2012-06" db="EMBL/GenBank/DDBJ databases">
        <title>Complete sequence of Thiocystis violascens DSM 198.</title>
        <authorList>
            <consortium name="US DOE Joint Genome Institute"/>
            <person name="Lucas S."/>
            <person name="Han J."/>
            <person name="Lapidus A."/>
            <person name="Cheng J.-F."/>
            <person name="Goodwin L."/>
            <person name="Pitluck S."/>
            <person name="Peters L."/>
            <person name="Ovchinnikova G."/>
            <person name="Teshima H."/>
            <person name="Detter J.C."/>
            <person name="Han C."/>
            <person name="Tapia R."/>
            <person name="Land M."/>
            <person name="Hauser L."/>
            <person name="Kyrpides N."/>
            <person name="Ivanova N."/>
            <person name="Pagani I."/>
            <person name="Vogl K."/>
            <person name="Liu Z."/>
            <person name="Frigaard N.-U."/>
            <person name="Bryant D."/>
            <person name="Woyke T."/>
        </authorList>
    </citation>
    <scope>NUCLEOTIDE SEQUENCE [LARGE SCALE GENOMIC DNA]</scope>
    <source>
        <strain evidence="11">ATCC 17096 / DSM 198 / 6111</strain>
    </source>
</reference>
<comment type="similarity">
    <text evidence="2">Belongs to the thioredoxin family. DsbA subfamily.</text>
</comment>
<accession>I3YA54</accession>
<dbReference type="Pfam" id="PF01323">
    <property type="entry name" value="DSBA"/>
    <property type="match status" value="1"/>
</dbReference>
<keyword evidence="5 7" id="KW-1015">Disulfide bond</keyword>
<sequence length="220" mass="24303">MLLSRRRFNRSLLSALGGVLGASLLSPALADLLEGRDWRLIDPPQPSDMPGKIEVLEFFSYGCPHCSDLNLIVNPWSTQLPADVSFRRVPVSFGRAAWSSLARFYYALESTGDLERLDQSVFDALHKQKLRLFTKPAILDWVVEQGVDSKAFSDAFDSFDVQTKLSRSDYLVGRYRIDAVPTITVAGRYAVLGREVKALPELLTIADGLIAKARAEGIGG</sequence>
<keyword evidence="11" id="KW-1185">Reference proteome</keyword>
<dbReference type="AlphaFoldDB" id="I3YA54"/>
<dbReference type="PANTHER" id="PTHR35891:SF3">
    <property type="entry name" value="THIOL:DISULFIDE INTERCHANGE PROTEIN DSBL"/>
    <property type="match status" value="1"/>
</dbReference>
<keyword evidence="4 7" id="KW-0574">Periplasm</keyword>
<evidence type="ECO:0000313" key="10">
    <source>
        <dbReference type="EMBL" id="AFL73872.1"/>
    </source>
</evidence>
<dbReference type="PIRSF" id="PIRSF001488">
    <property type="entry name" value="Tdi_protein"/>
    <property type="match status" value="1"/>
</dbReference>
<dbReference type="InterPro" id="IPR006311">
    <property type="entry name" value="TAT_signal"/>
</dbReference>
<dbReference type="InterPro" id="IPR013766">
    <property type="entry name" value="Thioredoxin_domain"/>
</dbReference>
<proteinExistence type="inferred from homology"/>
<feature type="disulfide bond" description="Redox-active" evidence="8">
    <location>
        <begin position="63"/>
        <end position="66"/>
    </location>
</feature>
<dbReference type="HOGENOM" id="CLU_088255_1_0_6"/>
<dbReference type="SUPFAM" id="SSF52833">
    <property type="entry name" value="Thioredoxin-like"/>
    <property type="match status" value="1"/>
</dbReference>
<evidence type="ECO:0000256" key="3">
    <source>
        <dbReference type="ARBA" id="ARBA00022729"/>
    </source>
</evidence>
<evidence type="ECO:0000256" key="7">
    <source>
        <dbReference type="PIRNR" id="PIRNR001488"/>
    </source>
</evidence>
<dbReference type="KEGG" id="tvi:Thivi_1904"/>
<evidence type="ECO:0000256" key="2">
    <source>
        <dbReference type="ARBA" id="ARBA00005791"/>
    </source>
</evidence>
<keyword evidence="3" id="KW-0732">Signal</keyword>
<dbReference type="GO" id="GO:0015036">
    <property type="term" value="F:disulfide oxidoreductase activity"/>
    <property type="evidence" value="ECO:0007669"/>
    <property type="project" value="UniProtKB-ARBA"/>
</dbReference>
<evidence type="ECO:0000259" key="9">
    <source>
        <dbReference type="PROSITE" id="PS51352"/>
    </source>
</evidence>
<keyword evidence="10" id="KW-0413">Isomerase</keyword>
<dbReference type="EMBL" id="CP003154">
    <property type="protein sequence ID" value="AFL73872.1"/>
    <property type="molecule type" value="Genomic_DNA"/>
</dbReference>
<dbReference type="InterPro" id="IPR023205">
    <property type="entry name" value="DsbA/DsbL"/>
</dbReference>
<name>I3YA54_THIV6</name>
<dbReference type="InterPro" id="IPR017937">
    <property type="entry name" value="Thioredoxin_CS"/>
</dbReference>
<dbReference type="OrthoDB" id="9784896at2"/>
<dbReference type="Proteomes" id="UP000006062">
    <property type="component" value="Chromosome"/>
</dbReference>
<evidence type="ECO:0000313" key="11">
    <source>
        <dbReference type="Proteomes" id="UP000006062"/>
    </source>
</evidence>
<dbReference type="InterPro" id="IPR001853">
    <property type="entry name" value="DSBA-like_thioredoxin_dom"/>
</dbReference>
<dbReference type="GO" id="GO:0042597">
    <property type="term" value="C:periplasmic space"/>
    <property type="evidence" value="ECO:0007669"/>
    <property type="project" value="UniProtKB-SubCell"/>
</dbReference>
<evidence type="ECO:0000256" key="6">
    <source>
        <dbReference type="ARBA" id="ARBA00023284"/>
    </source>
</evidence>
<evidence type="ECO:0000256" key="4">
    <source>
        <dbReference type="ARBA" id="ARBA00022764"/>
    </source>
</evidence>
<dbReference type="GO" id="GO:0016853">
    <property type="term" value="F:isomerase activity"/>
    <property type="evidence" value="ECO:0007669"/>
    <property type="project" value="UniProtKB-KW"/>
</dbReference>
<organism evidence="10 11">
    <name type="scientific">Thiocystis violascens (strain ATCC 17096 / DSM 198 / 6111)</name>
    <name type="common">Chromatium violascens</name>
    <dbReference type="NCBI Taxonomy" id="765911"/>
    <lineage>
        <taxon>Bacteria</taxon>
        <taxon>Pseudomonadati</taxon>
        <taxon>Pseudomonadota</taxon>
        <taxon>Gammaproteobacteria</taxon>
        <taxon>Chromatiales</taxon>
        <taxon>Chromatiaceae</taxon>
        <taxon>Thiocystis</taxon>
    </lineage>
</organism>
<keyword evidence="6" id="KW-0676">Redox-active center</keyword>
<evidence type="ECO:0000256" key="1">
    <source>
        <dbReference type="ARBA" id="ARBA00004418"/>
    </source>
</evidence>
<dbReference type="RefSeq" id="WP_014778330.1">
    <property type="nucleotide sequence ID" value="NC_018012.1"/>
</dbReference>
<protein>
    <recommendedName>
        <fullName evidence="7">Thiol:disulfide interchange protein</fullName>
    </recommendedName>
</protein>
<comment type="subcellular location">
    <subcellularLocation>
        <location evidence="1 7">Periplasm</location>
    </subcellularLocation>
</comment>
<dbReference type="eggNOG" id="COG1651">
    <property type="taxonomic scope" value="Bacteria"/>
</dbReference>
<dbReference type="PROSITE" id="PS00194">
    <property type="entry name" value="THIOREDOXIN_1"/>
    <property type="match status" value="1"/>
</dbReference>
<dbReference type="PANTHER" id="PTHR35891">
    <property type="entry name" value="THIOL:DISULFIDE INTERCHANGE PROTEIN DSBA"/>
    <property type="match status" value="1"/>
</dbReference>